<dbReference type="GO" id="GO:0006351">
    <property type="term" value="P:DNA-templated transcription"/>
    <property type="evidence" value="ECO:0007669"/>
    <property type="project" value="InterPro"/>
</dbReference>
<dbReference type="Pfam" id="PF00680">
    <property type="entry name" value="RdRP_1"/>
    <property type="match status" value="1"/>
</dbReference>
<evidence type="ECO:0000313" key="6">
    <source>
        <dbReference type="EMBL" id="QHG11072.1"/>
    </source>
</evidence>
<dbReference type="GO" id="GO:0003723">
    <property type="term" value="F:RNA binding"/>
    <property type="evidence" value="ECO:0007669"/>
    <property type="project" value="InterPro"/>
</dbReference>
<evidence type="ECO:0000256" key="4">
    <source>
        <dbReference type="SAM" id="MobiDB-lite"/>
    </source>
</evidence>
<dbReference type="GO" id="GO:0003968">
    <property type="term" value="F:RNA-directed RNA polymerase activity"/>
    <property type="evidence" value="ECO:0007669"/>
    <property type="project" value="InterPro"/>
</dbReference>
<organism evidence="6">
    <name type="scientific">Plasmopara viticola lesion associated polymycovirus 3</name>
    <dbReference type="NCBI Taxonomy" id="2695350"/>
    <lineage>
        <taxon>Viruses</taxon>
        <taxon>Riboviria</taxon>
    </lineage>
</organism>
<sequence length="763" mass="83121">MTSTAAVSYGTPLVVSLDPSPRLTSGQATAQITKALSSLVVNTLSVGIIATSHSFSVQNLVSGALETHLVDGISAGAPPFIATPTARAKAFRVPDRADGDIIAALRNYDQPKPLGGKSKTQFWRSADRLKAAVAEANKLSNPSLSVCQYQTPKAFSFGGGPPADERPLKVPVLGAIDEAAKHLGATYGRTMHESVQLADYTSHDPETLHPRFLNYVNERITEVDRDTALVMEGAKTAQRGIWRDAGVEANARPLSDAAPPILSTLINRGSAGEYRSLGVTDRRDPRLVDLMSRSLSRYATVGKMISAGKRAPKWLETTQQPTLSFGKDEPKAAKRRKDGTIEPPIPRFIFNLSPINYALAVFLHGDLSHELQEKDVTHGPGFGPGRGRSSKFLDVVENAFKGGFKLHPDEPMVMSDIWKWDSFIREVLLELGIDNIEMAVNRADLDSPALAARAAMMGVSKRQLMHKLVEHPSGYLVDLYGAMPSGSYYTSLLNTNANNLLLMGHLIDRAAKETSYTVAGAAEVVRAIAPGLMVSYGDNQLFSARMFTRFGLKYDPNLHAEFLSRFGMKLKVDETEIATNISRVRFCSRAVVRTPEGLLVTRTHTALYQKLAARPEHDPITDKLYVRAIMADYMGTDPVAYEAFSQVDRQLDVALDISVVTPKIKKILAPTARSFYGAEDDQALLNVLASLRAGQIDRRALLSLHTPHAQATKKKMKLGTSTTIGGTLFGGPLTPAAAWAHDQTRSTWAKYLKETDQSGVLFD</sequence>
<feature type="domain" description="RNA-directed RNA polymerase C-terminal" evidence="5">
    <location>
        <begin position="464"/>
        <end position="599"/>
    </location>
</feature>
<accession>A0A6B9QRS9</accession>
<dbReference type="EMBL" id="MN557034">
    <property type="protein sequence ID" value="QHG11072.1"/>
    <property type="molecule type" value="Genomic_RNA"/>
</dbReference>
<feature type="region of interest" description="Disordered" evidence="4">
    <location>
        <begin position="318"/>
        <end position="340"/>
    </location>
</feature>
<evidence type="ECO:0000256" key="1">
    <source>
        <dbReference type="ARBA" id="ARBA00022679"/>
    </source>
</evidence>
<keyword evidence="2" id="KW-0548">Nucleotidyltransferase</keyword>
<keyword evidence="1" id="KW-0808">Transferase</keyword>
<dbReference type="Gene3D" id="3.30.70.270">
    <property type="match status" value="1"/>
</dbReference>
<evidence type="ECO:0000256" key="3">
    <source>
        <dbReference type="ARBA" id="ARBA00022953"/>
    </source>
</evidence>
<dbReference type="InterPro" id="IPR001205">
    <property type="entry name" value="RNA-dir_pol_C"/>
</dbReference>
<proteinExistence type="predicted"/>
<evidence type="ECO:0000259" key="5">
    <source>
        <dbReference type="Pfam" id="PF00680"/>
    </source>
</evidence>
<protein>
    <submittedName>
        <fullName evidence="6">RdRp</fullName>
    </submittedName>
</protein>
<reference evidence="6" key="1">
    <citation type="journal article" date="2020" name="Virus Evol.">
        <title>Analysis of the virome associated to grapevine downy mildew lesions reveals new mycovirus lineages.</title>
        <authorList>
            <person name="Chiapello M."/>
            <person name="Rodriguez-Romero J."/>
            <person name="Ayllon M.A."/>
            <person name="Turina M."/>
        </authorList>
    </citation>
    <scope>NUCLEOTIDE SEQUENCE</scope>
    <source>
        <strain evidence="6">DMS6_DN31832</strain>
    </source>
</reference>
<keyword evidence="3" id="KW-0693">Viral RNA replication</keyword>
<dbReference type="InterPro" id="IPR043502">
    <property type="entry name" value="DNA/RNA_pol_sf"/>
</dbReference>
<evidence type="ECO:0000256" key="2">
    <source>
        <dbReference type="ARBA" id="ARBA00022695"/>
    </source>
</evidence>
<name>A0A6B9QRS9_9VIRU</name>
<dbReference type="InterPro" id="IPR043128">
    <property type="entry name" value="Rev_trsase/Diguanyl_cyclase"/>
</dbReference>
<dbReference type="SUPFAM" id="SSF56672">
    <property type="entry name" value="DNA/RNA polymerases"/>
    <property type="match status" value="1"/>
</dbReference>